<organism evidence="2 3">
    <name type="scientific">Blastococcus colisei</name>
    <dbReference type="NCBI Taxonomy" id="1564162"/>
    <lineage>
        <taxon>Bacteria</taxon>
        <taxon>Bacillati</taxon>
        <taxon>Actinomycetota</taxon>
        <taxon>Actinomycetes</taxon>
        <taxon>Geodermatophilales</taxon>
        <taxon>Geodermatophilaceae</taxon>
        <taxon>Blastococcus</taxon>
    </lineage>
</organism>
<comment type="caution">
    <text evidence="2">The sequence shown here is derived from an EMBL/GenBank/DDBJ whole genome shotgun (WGS) entry which is preliminary data.</text>
</comment>
<evidence type="ECO:0000256" key="1">
    <source>
        <dbReference type="SAM" id="MobiDB-lite"/>
    </source>
</evidence>
<proteinExistence type="predicted"/>
<gene>
    <name evidence="2" type="ORF">FHU33_4902</name>
</gene>
<keyword evidence="3" id="KW-1185">Reference proteome</keyword>
<feature type="region of interest" description="Disordered" evidence="1">
    <location>
        <begin position="149"/>
        <end position="273"/>
    </location>
</feature>
<feature type="compositionally biased region" description="Low complexity" evidence="1">
    <location>
        <begin position="218"/>
        <end position="248"/>
    </location>
</feature>
<dbReference type="EMBL" id="VFQE01000003">
    <property type="protein sequence ID" value="TQN35674.1"/>
    <property type="molecule type" value="Genomic_DNA"/>
</dbReference>
<sequence>MTTSQLDDAFEAYLAGRLVPAEAAPLALFADSVREMSARPGRPSAGLAELLVTGLLTGSVDGSTEPAPTARGAAATALPGRSRRRSRMFTVLAAGLAKFASAGAVAHATAGVGVALAGVTSAGAAGVLPAPIQDGVATTIEAVTPFELPDSADDRASLPEQAGVPETGAPDELPGPADIPAGPDFGTSVSDDAQDGGVDGGQVSSDARATHQPEQPSATTAVPERPAAPAPAGEGPARAPKAPASAPQAPAPAPAPAAEAPAGGQAQGGTGRP</sequence>
<dbReference type="OrthoDB" id="5194882at2"/>
<name>A0A543NV17_9ACTN</name>
<reference evidence="2 3" key="1">
    <citation type="submission" date="2019-06" db="EMBL/GenBank/DDBJ databases">
        <title>Sequencing the genomes of 1000 actinobacteria strains.</title>
        <authorList>
            <person name="Klenk H.-P."/>
        </authorList>
    </citation>
    <scope>NUCLEOTIDE SEQUENCE [LARGE SCALE GENOMIC DNA]</scope>
    <source>
        <strain evidence="2 3">DSM 46837</strain>
    </source>
</reference>
<evidence type="ECO:0000313" key="3">
    <source>
        <dbReference type="Proteomes" id="UP000319865"/>
    </source>
</evidence>
<dbReference type="AlphaFoldDB" id="A0A543NV17"/>
<dbReference type="RefSeq" id="WP_142028167.1">
    <property type="nucleotide sequence ID" value="NZ_VFQE01000003.1"/>
</dbReference>
<accession>A0A543NV17</accession>
<dbReference type="Proteomes" id="UP000319865">
    <property type="component" value="Unassembled WGS sequence"/>
</dbReference>
<protein>
    <submittedName>
        <fullName evidence="2">Uncharacterized protein</fullName>
    </submittedName>
</protein>
<evidence type="ECO:0000313" key="2">
    <source>
        <dbReference type="EMBL" id="TQN35674.1"/>
    </source>
</evidence>